<feature type="region of interest" description="Disordered" evidence="1">
    <location>
        <begin position="34"/>
        <end position="103"/>
    </location>
</feature>
<keyword evidence="3" id="KW-1185">Reference proteome</keyword>
<sequence>MTATEAPTPPQGLEAAGRYAIDLAGVMSEALRATLAPDMPAGRPQRTTRKARRRAASSADRERNRAIPEWARGRACRSPRAGASRTTWPSATSAWPRAADAREQTGGPMLSEVGAALHALLRVPACGVPRGQGT</sequence>
<feature type="compositionally biased region" description="Basic residues" evidence="1">
    <location>
        <begin position="46"/>
        <end position="55"/>
    </location>
</feature>
<organism evidence="2 3">
    <name type="scientific">Pseudonocardia yuanmonensis</name>
    <dbReference type="NCBI Taxonomy" id="1095914"/>
    <lineage>
        <taxon>Bacteria</taxon>
        <taxon>Bacillati</taxon>
        <taxon>Actinomycetota</taxon>
        <taxon>Actinomycetes</taxon>
        <taxon>Pseudonocardiales</taxon>
        <taxon>Pseudonocardiaceae</taxon>
        <taxon>Pseudonocardia</taxon>
    </lineage>
</organism>
<name>A0ABP8XKH8_9PSEU</name>
<comment type="caution">
    <text evidence="2">The sequence shown here is derived from an EMBL/GenBank/DDBJ whole genome shotgun (WGS) entry which is preliminary data.</text>
</comment>
<feature type="compositionally biased region" description="Polar residues" evidence="1">
    <location>
        <begin position="84"/>
        <end position="93"/>
    </location>
</feature>
<proteinExistence type="predicted"/>
<dbReference type="EMBL" id="BAABIC010000025">
    <property type="protein sequence ID" value="GAA4707930.1"/>
    <property type="molecule type" value="Genomic_DNA"/>
</dbReference>
<evidence type="ECO:0000313" key="2">
    <source>
        <dbReference type="EMBL" id="GAA4707930.1"/>
    </source>
</evidence>
<dbReference type="Proteomes" id="UP001500325">
    <property type="component" value="Unassembled WGS sequence"/>
</dbReference>
<accession>A0ABP8XKH8</accession>
<evidence type="ECO:0000313" key="3">
    <source>
        <dbReference type="Proteomes" id="UP001500325"/>
    </source>
</evidence>
<reference evidence="3" key="1">
    <citation type="journal article" date="2019" name="Int. J. Syst. Evol. Microbiol.">
        <title>The Global Catalogue of Microorganisms (GCM) 10K type strain sequencing project: providing services to taxonomists for standard genome sequencing and annotation.</title>
        <authorList>
            <consortium name="The Broad Institute Genomics Platform"/>
            <consortium name="The Broad Institute Genome Sequencing Center for Infectious Disease"/>
            <person name="Wu L."/>
            <person name="Ma J."/>
        </authorList>
    </citation>
    <scope>NUCLEOTIDE SEQUENCE [LARGE SCALE GENOMIC DNA]</scope>
    <source>
        <strain evidence="3">JCM 18055</strain>
    </source>
</reference>
<gene>
    <name evidence="2" type="ORF">GCM10023215_56340</name>
</gene>
<protein>
    <submittedName>
        <fullName evidence="2">Uncharacterized protein</fullName>
    </submittedName>
</protein>
<evidence type="ECO:0000256" key="1">
    <source>
        <dbReference type="SAM" id="MobiDB-lite"/>
    </source>
</evidence>